<protein>
    <submittedName>
        <fullName evidence="3">Glycosyltransferase family 4 protein</fullName>
        <ecNumber evidence="3">2.4.-.-</ecNumber>
    </submittedName>
</protein>
<dbReference type="PANTHER" id="PTHR45947">
    <property type="entry name" value="SULFOQUINOVOSYL TRANSFERASE SQD2"/>
    <property type="match status" value="1"/>
</dbReference>
<accession>A0ABU6JI44</accession>
<evidence type="ECO:0000259" key="1">
    <source>
        <dbReference type="Pfam" id="PF00534"/>
    </source>
</evidence>
<dbReference type="InterPro" id="IPR028098">
    <property type="entry name" value="Glyco_trans_4-like_N"/>
</dbReference>
<organism evidence="3 4">
    <name type="scientific">Noviherbaspirillum album</name>
    <dbReference type="NCBI Taxonomy" id="3080276"/>
    <lineage>
        <taxon>Bacteria</taxon>
        <taxon>Pseudomonadati</taxon>
        <taxon>Pseudomonadota</taxon>
        <taxon>Betaproteobacteria</taxon>
        <taxon>Burkholderiales</taxon>
        <taxon>Oxalobacteraceae</taxon>
        <taxon>Noviherbaspirillum</taxon>
    </lineage>
</organism>
<sequence length="375" mass="42009">MLRIAIVTNELPPYRVPLFSLLAKMPGVTLQVILCTMREPNRQWVLPPLDFGYVCLRENVIEKSGRYIHNNVDVIPALHRFAPDVVITGGFNPTHLYALAYALAKRIPHVPMTDGTDWSEHSLSRIHKSIRRFVFARSKAFLAASDGGVRLFSHYQIPAERCFKVPLCIDNELFAAKGTPMRRPFDFVFCGRIEEVKNPRFALEVAIGAAGVLRRRTRILFIGAGDQEAMLRQYAAAHAEVVDAQFHGFKDHRELPPFYWKARIFLFPTHCDPWGVVVNEACAAGLAVISSPYAGAAGELIRDGENGFVCALDPEQWVSRAAMLLTNEETWKNCSRMSVARVREYSYERAALNVVEACRLAVANPPGGLLQQSQS</sequence>
<dbReference type="Gene3D" id="3.40.50.2000">
    <property type="entry name" value="Glycogen Phosphorylase B"/>
    <property type="match status" value="2"/>
</dbReference>
<dbReference type="CDD" id="cd03801">
    <property type="entry name" value="GT4_PimA-like"/>
    <property type="match status" value="1"/>
</dbReference>
<name>A0ABU6JI44_9BURK</name>
<evidence type="ECO:0000313" key="4">
    <source>
        <dbReference type="Proteomes" id="UP001352263"/>
    </source>
</evidence>
<evidence type="ECO:0000259" key="2">
    <source>
        <dbReference type="Pfam" id="PF13439"/>
    </source>
</evidence>
<dbReference type="SUPFAM" id="SSF53756">
    <property type="entry name" value="UDP-Glycosyltransferase/glycogen phosphorylase"/>
    <property type="match status" value="1"/>
</dbReference>
<keyword evidence="3" id="KW-0328">Glycosyltransferase</keyword>
<dbReference type="Pfam" id="PF00534">
    <property type="entry name" value="Glycos_transf_1"/>
    <property type="match status" value="1"/>
</dbReference>
<dbReference type="GO" id="GO:0016757">
    <property type="term" value="F:glycosyltransferase activity"/>
    <property type="evidence" value="ECO:0007669"/>
    <property type="project" value="UniProtKB-KW"/>
</dbReference>
<dbReference type="EC" id="2.4.-.-" evidence="3"/>
<keyword evidence="3" id="KW-0808">Transferase</keyword>
<dbReference type="EMBL" id="JAWIIV010000038">
    <property type="protein sequence ID" value="MEC4722862.1"/>
    <property type="molecule type" value="Genomic_DNA"/>
</dbReference>
<keyword evidence="4" id="KW-1185">Reference proteome</keyword>
<feature type="domain" description="Glycosyl transferase family 1" evidence="1">
    <location>
        <begin position="183"/>
        <end position="335"/>
    </location>
</feature>
<proteinExistence type="predicted"/>
<dbReference type="InterPro" id="IPR050194">
    <property type="entry name" value="Glycosyltransferase_grp1"/>
</dbReference>
<comment type="caution">
    <text evidence="3">The sequence shown here is derived from an EMBL/GenBank/DDBJ whole genome shotgun (WGS) entry which is preliminary data.</text>
</comment>
<dbReference type="InterPro" id="IPR001296">
    <property type="entry name" value="Glyco_trans_1"/>
</dbReference>
<reference evidence="3 4" key="1">
    <citation type="submission" date="2023-10" db="EMBL/GenBank/DDBJ databases">
        <title>Noviherbaspirillum sp. CPCC 100848 genome assembly.</title>
        <authorList>
            <person name="Li X.Y."/>
            <person name="Fang X.M."/>
        </authorList>
    </citation>
    <scope>NUCLEOTIDE SEQUENCE [LARGE SCALE GENOMIC DNA]</scope>
    <source>
        <strain evidence="3 4">CPCC 100848</strain>
    </source>
</reference>
<dbReference type="RefSeq" id="WP_225984966.1">
    <property type="nucleotide sequence ID" value="NZ_JAWIIV010000038.1"/>
</dbReference>
<dbReference type="PANTHER" id="PTHR45947:SF3">
    <property type="entry name" value="SULFOQUINOVOSYL TRANSFERASE SQD2"/>
    <property type="match status" value="1"/>
</dbReference>
<dbReference type="Pfam" id="PF13439">
    <property type="entry name" value="Glyco_transf_4"/>
    <property type="match status" value="1"/>
</dbReference>
<gene>
    <name evidence="3" type="ORF">RY831_27255</name>
</gene>
<feature type="domain" description="Glycosyltransferase subfamily 4-like N-terminal" evidence="2">
    <location>
        <begin position="66"/>
        <end position="172"/>
    </location>
</feature>
<dbReference type="Proteomes" id="UP001352263">
    <property type="component" value="Unassembled WGS sequence"/>
</dbReference>
<evidence type="ECO:0000313" key="3">
    <source>
        <dbReference type="EMBL" id="MEC4722862.1"/>
    </source>
</evidence>